<dbReference type="NCBIfam" id="NF037970">
    <property type="entry name" value="vanZ_1"/>
    <property type="match status" value="1"/>
</dbReference>
<keyword evidence="1" id="KW-0472">Membrane</keyword>
<feature type="transmembrane region" description="Helical" evidence="1">
    <location>
        <begin position="20"/>
        <end position="39"/>
    </location>
</feature>
<evidence type="ECO:0000259" key="2">
    <source>
        <dbReference type="Pfam" id="PF04892"/>
    </source>
</evidence>
<organism evidence="3 4">
    <name type="scientific">Sediminibacillus dalangtanensis</name>
    <dbReference type="NCBI Taxonomy" id="2729421"/>
    <lineage>
        <taxon>Bacteria</taxon>
        <taxon>Bacillati</taxon>
        <taxon>Bacillota</taxon>
        <taxon>Bacilli</taxon>
        <taxon>Bacillales</taxon>
        <taxon>Bacillaceae</taxon>
        <taxon>Sediminibacillus</taxon>
    </lineage>
</organism>
<feature type="transmembrane region" description="Helical" evidence="1">
    <location>
        <begin position="116"/>
        <end position="133"/>
    </location>
</feature>
<proteinExistence type="predicted"/>
<evidence type="ECO:0000313" key="3">
    <source>
        <dbReference type="EMBL" id="QTN00410.1"/>
    </source>
</evidence>
<evidence type="ECO:0000256" key="1">
    <source>
        <dbReference type="SAM" id="Phobius"/>
    </source>
</evidence>
<keyword evidence="1" id="KW-0812">Transmembrane</keyword>
<dbReference type="InterPro" id="IPR006976">
    <property type="entry name" value="VanZ-like"/>
</dbReference>
<dbReference type="InterPro" id="IPR016747">
    <property type="entry name" value="Phosphotransbutyrylase"/>
</dbReference>
<dbReference type="PIRSF" id="PIRSF019083">
    <property type="entry name" value="UCP019083_VanZ"/>
    <property type="match status" value="1"/>
</dbReference>
<sequence>MLGRFVKRRRGIKHLKKWNYWLLPICWMGIIFYSSSQPYQDQNIKPLLSNFVDLDFLIPVLDGIVFTYHHSEISIKSLGVYGFIEFFIRKGAHMVVFFVLLLCFYTALKKTSDFQVIKRVIISLFLTVAYAGIDELHQGFTQNRTPYAGDVVMDTSGALLAISLIYLVCLVKNKKAPEKDVKF</sequence>
<feature type="transmembrane region" description="Helical" evidence="1">
    <location>
        <begin position="153"/>
        <end position="171"/>
    </location>
</feature>
<evidence type="ECO:0000313" key="4">
    <source>
        <dbReference type="Proteomes" id="UP000665043"/>
    </source>
</evidence>
<accession>A0ABX7VU50</accession>
<feature type="transmembrane region" description="Helical" evidence="1">
    <location>
        <begin position="86"/>
        <end position="104"/>
    </location>
</feature>
<reference evidence="3 4" key="1">
    <citation type="submission" date="2019-12" db="EMBL/GenBank/DDBJ databases">
        <title>The whole genome sequencing of a strain isolated from a Mars analog, Dalangtan Playa.</title>
        <authorList>
            <person name="Huang T."/>
        </authorList>
    </citation>
    <scope>NUCLEOTIDE SEQUENCE [LARGE SCALE GENOMIC DNA]</scope>
    <source>
        <strain evidence="3 4">DP4-553-S</strain>
    </source>
</reference>
<dbReference type="EMBL" id="CP046956">
    <property type="protein sequence ID" value="QTN00410.1"/>
    <property type="molecule type" value="Genomic_DNA"/>
</dbReference>
<keyword evidence="1" id="KW-1133">Transmembrane helix</keyword>
<protein>
    <submittedName>
        <fullName evidence="3">VanZ family protein</fullName>
    </submittedName>
</protein>
<dbReference type="Pfam" id="PF04892">
    <property type="entry name" value="VanZ"/>
    <property type="match status" value="1"/>
</dbReference>
<feature type="domain" description="VanZ-like" evidence="2">
    <location>
        <begin position="21"/>
        <end position="167"/>
    </location>
</feature>
<keyword evidence="4" id="KW-1185">Reference proteome</keyword>
<name>A0ABX7VU50_9BACI</name>
<gene>
    <name evidence="3" type="ORF">ERJ70_14545</name>
</gene>
<dbReference type="Proteomes" id="UP000665043">
    <property type="component" value="Chromosome"/>
</dbReference>